<dbReference type="VEuPathDB" id="PlasmoDB:PKNOH_S08483500"/>
<keyword evidence="5" id="KW-0472">Membrane</keyword>
<reference evidence="7 8" key="1">
    <citation type="submission" date="2017-05" db="EMBL/GenBank/DDBJ databases">
        <title>PacBio assembly of a Plasmodium knowlesi genome sequence with Hi-C correction and manual annotation of the SICAvar gene family.</title>
        <authorList>
            <person name="Lapp S.A."/>
            <person name="Geraldo J.A."/>
            <person name="Chien J.-T."/>
            <person name="Ay F."/>
            <person name="Pakala S.B."/>
            <person name="Batugedara G."/>
            <person name="Humphrey J.C."/>
            <person name="Debarry J.D."/>
            <person name="Le Roch K.G."/>
            <person name="Galinski M.R."/>
            <person name="Kissinger J.C."/>
        </authorList>
    </citation>
    <scope>NUCLEOTIDE SEQUENCE [LARGE SCALE GENOMIC DNA]</scope>
    <source>
        <strain evidence="8">Malayan Strain Pk1 (A+)</strain>
    </source>
</reference>
<dbReference type="VEuPathDB" id="PlasmoDB:PKA1H_120039200"/>
<keyword evidence="3 4" id="KW-0560">Oxidoreductase</keyword>
<evidence type="ECO:0000256" key="5">
    <source>
        <dbReference type="SAM" id="Phobius"/>
    </source>
</evidence>
<dbReference type="Proteomes" id="UP000195012">
    <property type="component" value="Unassembled WGS sequence"/>
</dbReference>
<dbReference type="OrthoDB" id="446890at2759"/>
<sequence length="232" mass="26882">MKFFLFLALLFVLLILQRNPANMFSFFKKITVSKGELRPSIYDYHVKKLDGTTVPMSTYKNKVLLIVNSASKCGLTRKHVDQLNQLHDRLNEQGLEILAFPTSQFLNQEFPNTCDISSFNDKNKIKYNFFAPIEVNGENTHELFKFLKANCDSMHDKNGQLENIGWNFGKFLVNRSGNVVSYFSPRTYPLEIEKNITDLLVKCRSRWTNSVFFILHLVLVMVVLFHSLSGKR</sequence>
<evidence type="ECO:0000313" key="7">
    <source>
        <dbReference type="EMBL" id="OTN66761.1"/>
    </source>
</evidence>
<dbReference type="PANTHER" id="PTHR11592:SF78">
    <property type="entry name" value="GLUTATHIONE PEROXIDASE"/>
    <property type="match status" value="1"/>
</dbReference>
<dbReference type="SUPFAM" id="SSF52833">
    <property type="entry name" value="Thioredoxin-like"/>
    <property type="match status" value="1"/>
</dbReference>
<dbReference type="EMBL" id="NETL01000022">
    <property type="protein sequence ID" value="OTN66761.1"/>
    <property type="molecule type" value="Genomic_DNA"/>
</dbReference>
<comment type="caution">
    <text evidence="7">The sequence shown here is derived from an EMBL/GenBank/DDBJ whole genome shotgun (WGS) entry which is preliminary data.</text>
</comment>
<name>A0A1Y3DPK6_PLAKN</name>
<accession>A0A1Y3DPK6</accession>
<dbReference type="GO" id="GO:0006979">
    <property type="term" value="P:response to oxidative stress"/>
    <property type="evidence" value="ECO:0007669"/>
    <property type="project" value="InterPro"/>
</dbReference>
<evidence type="ECO:0000256" key="2">
    <source>
        <dbReference type="ARBA" id="ARBA00022559"/>
    </source>
</evidence>
<comment type="similarity">
    <text evidence="1 4">Belongs to the glutathione peroxidase family.</text>
</comment>
<evidence type="ECO:0000256" key="4">
    <source>
        <dbReference type="RuleBase" id="RU000499"/>
    </source>
</evidence>
<keyword evidence="5" id="KW-0812">Transmembrane</keyword>
<dbReference type="FunFam" id="3.40.30.10:FF:000314">
    <property type="entry name" value="Glutathione peroxidase"/>
    <property type="match status" value="1"/>
</dbReference>
<evidence type="ECO:0000313" key="8">
    <source>
        <dbReference type="Proteomes" id="UP000195012"/>
    </source>
</evidence>
<feature type="signal peptide" evidence="6">
    <location>
        <begin position="1"/>
        <end position="23"/>
    </location>
</feature>
<dbReference type="InterPro" id="IPR000889">
    <property type="entry name" value="Glutathione_peroxidase"/>
</dbReference>
<evidence type="ECO:0000256" key="6">
    <source>
        <dbReference type="SAM" id="SignalP"/>
    </source>
</evidence>
<proteinExistence type="inferred from homology"/>
<feature type="chain" id="PRO_5013028491" description="Glutathione peroxidase" evidence="6">
    <location>
        <begin position="24"/>
        <end position="232"/>
    </location>
</feature>
<dbReference type="PRINTS" id="PR01011">
    <property type="entry name" value="GLUTPROXDASE"/>
</dbReference>
<organism evidence="7 8">
    <name type="scientific">Plasmodium knowlesi</name>
    <dbReference type="NCBI Taxonomy" id="5850"/>
    <lineage>
        <taxon>Eukaryota</taxon>
        <taxon>Sar</taxon>
        <taxon>Alveolata</taxon>
        <taxon>Apicomplexa</taxon>
        <taxon>Aconoidasida</taxon>
        <taxon>Haemosporida</taxon>
        <taxon>Plasmodiidae</taxon>
        <taxon>Plasmodium</taxon>
        <taxon>Plasmodium (Plasmodium)</taxon>
    </lineage>
</organism>
<dbReference type="Gene3D" id="3.40.30.10">
    <property type="entry name" value="Glutaredoxin"/>
    <property type="match status" value="1"/>
</dbReference>
<dbReference type="GO" id="GO:0004601">
    <property type="term" value="F:peroxidase activity"/>
    <property type="evidence" value="ECO:0007669"/>
    <property type="project" value="UniProtKB-KW"/>
</dbReference>
<dbReference type="VEuPathDB" id="PlasmoDB:PKNH_1312100"/>
<gene>
    <name evidence="7" type="ORF">PKNOH_S08483500</name>
</gene>
<dbReference type="InterPro" id="IPR036249">
    <property type="entry name" value="Thioredoxin-like_sf"/>
</dbReference>
<dbReference type="CDD" id="cd00340">
    <property type="entry name" value="GSH_Peroxidase"/>
    <property type="match status" value="1"/>
</dbReference>
<evidence type="ECO:0000256" key="1">
    <source>
        <dbReference type="ARBA" id="ARBA00006926"/>
    </source>
</evidence>
<evidence type="ECO:0000256" key="3">
    <source>
        <dbReference type="ARBA" id="ARBA00023002"/>
    </source>
</evidence>
<dbReference type="AlphaFoldDB" id="A0A1Y3DPK6"/>
<dbReference type="Pfam" id="PF00255">
    <property type="entry name" value="GSHPx"/>
    <property type="match status" value="1"/>
</dbReference>
<dbReference type="PROSITE" id="PS51355">
    <property type="entry name" value="GLUTATHIONE_PEROXID_3"/>
    <property type="match status" value="1"/>
</dbReference>
<feature type="transmembrane region" description="Helical" evidence="5">
    <location>
        <begin position="207"/>
        <end position="228"/>
    </location>
</feature>
<keyword evidence="2 4" id="KW-0575">Peroxidase</keyword>
<protein>
    <recommendedName>
        <fullName evidence="4">Glutathione peroxidase</fullName>
    </recommendedName>
</protein>
<dbReference type="PANTHER" id="PTHR11592">
    <property type="entry name" value="GLUTATHIONE PEROXIDASE"/>
    <property type="match status" value="1"/>
</dbReference>
<dbReference type="eggNOG" id="KOG1651">
    <property type="taxonomic scope" value="Eukaryota"/>
</dbReference>
<keyword evidence="6" id="KW-0732">Signal</keyword>
<keyword evidence="5" id="KW-1133">Transmembrane helix</keyword>